<organism evidence="2 3">
    <name type="scientific">Stylonychia lemnae</name>
    <name type="common">Ciliate</name>
    <dbReference type="NCBI Taxonomy" id="5949"/>
    <lineage>
        <taxon>Eukaryota</taxon>
        <taxon>Sar</taxon>
        <taxon>Alveolata</taxon>
        <taxon>Ciliophora</taxon>
        <taxon>Intramacronucleata</taxon>
        <taxon>Spirotrichea</taxon>
        <taxon>Stichotrichia</taxon>
        <taxon>Sporadotrichida</taxon>
        <taxon>Oxytrichidae</taxon>
        <taxon>Stylonychinae</taxon>
        <taxon>Stylonychia</taxon>
    </lineage>
</organism>
<protein>
    <submittedName>
        <fullName evidence="2">Uncharacterized protein</fullName>
    </submittedName>
</protein>
<reference evidence="2 3" key="1">
    <citation type="submission" date="2014-06" db="EMBL/GenBank/DDBJ databases">
        <authorList>
            <person name="Swart Estienne"/>
        </authorList>
    </citation>
    <scope>NUCLEOTIDE SEQUENCE [LARGE SCALE GENOMIC DNA]</scope>
    <source>
        <strain evidence="2 3">130c</strain>
    </source>
</reference>
<feature type="compositionally biased region" description="Polar residues" evidence="1">
    <location>
        <begin position="146"/>
        <end position="163"/>
    </location>
</feature>
<evidence type="ECO:0000256" key="1">
    <source>
        <dbReference type="SAM" id="MobiDB-lite"/>
    </source>
</evidence>
<evidence type="ECO:0000313" key="3">
    <source>
        <dbReference type="Proteomes" id="UP000039865"/>
    </source>
</evidence>
<sequence length="163" mass="17774">MSSQQQRQAQGKDTKDSSLSGQQQQKQQDFSGGMSDIKQGQSNLPGMGQQDILAGQKFAGSSGIGEAGKFQGSSQQYTKESDQQRFGVGGGQQQEQWRAGQNVEGQQQKNLGQQQQYQQKDVLGEKADISKLSQEERNKNLEKGLSGQQQQYSAGQNVSGQNK</sequence>
<accession>A0A078B651</accession>
<gene>
    <name evidence="2" type="primary">Contig19742.g20943</name>
    <name evidence="2" type="ORF">STYLEM_18126</name>
</gene>
<dbReference type="InParanoid" id="A0A078B651"/>
<evidence type="ECO:0000313" key="2">
    <source>
        <dbReference type="EMBL" id="CDW88998.1"/>
    </source>
</evidence>
<feature type="compositionally biased region" description="Basic and acidic residues" evidence="1">
    <location>
        <begin position="122"/>
        <end position="142"/>
    </location>
</feature>
<name>A0A078B651_STYLE</name>
<feature type="compositionally biased region" description="Low complexity" evidence="1">
    <location>
        <begin position="106"/>
        <end position="119"/>
    </location>
</feature>
<dbReference type="AlphaFoldDB" id="A0A078B651"/>
<feature type="region of interest" description="Disordered" evidence="1">
    <location>
        <begin position="1"/>
        <end position="163"/>
    </location>
</feature>
<proteinExistence type="predicted"/>
<keyword evidence="3" id="KW-1185">Reference proteome</keyword>
<dbReference type="EMBL" id="CCKQ01017127">
    <property type="protein sequence ID" value="CDW88998.1"/>
    <property type="molecule type" value="Genomic_DNA"/>
</dbReference>
<dbReference type="Proteomes" id="UP000039865">
    <property type="component" value="Unassembled WGS sequence"/>
</dbReference>